<protein>
    <submittedName>
        <fullName evidence="3">Uncharacterized protein</fullName>
    </submittedName>
</protein>
<evidence type="ECO:0000256" key="1">
    <source>
        <dbReference type="ARBA" id="ARBA00001933"/>
    </source>
</evidence>
<sequence length="62" mass="7000">MQVSYLRLLLVIRNTSAYGSSMASNYNTRNRAAEVLVNGAEAKLIRRRETIEQQLANEQACL</sequence>
<dbReference type="PANTHER" id="PTHR43727">
    <property type="entry name" value="DIAMINOPIMELATE DECARBOXYLASE"/>
    <property type="match status" value="1"/>
</dbReference>
<comment type="cofactor">
    <cofactor evidence="1">
        <name>pyridoxal 5'-phosphate</name>
        <dbReference type="ChEBI" id="CHEBI:597326"/>
    </cofactor>
</comment>
<dbReference type="SUPFAM" id="SSF50621">
    <property type="entry name" value="Alanine racemase C-terminal domain-like"/>
    <property type="match status" value="1"/>
</dbReference>
<name>A0ABX3WL37_9NEIS</name>
<dbReference type="PANTHER" id="PTHR43727:SF2">
    <property type="entry name" value="GROUP IV DECARBOXYLASE"/>
    <property type="match status" value="1"/>
</dbReference>
<comment type="caution">
    <text evidence="3">The sequence shown here is derived from an EMBL/GenBank/DDBJ whole genome shotgun (WGS) entry which is preliminary data.</text>
</comment>
<proteinExistence type="predicted"/>
<keyword evidence="2" id="KW-0663">Pyridoxal phosphate</keyword>
<organism evidence="3 4">
    <name type="scientific">Neisseria dumasiana</name>
    <dbReference type="NCBI Taxonomy" id="1931275"/>
    <lineage>
        <taxon>Bacteria</taxon>
        <taxon>Pseudomonadati</taxon>
        <taxon>Pseudomonadota</taxon>
        <taxon>Betaproteobacteria</taxon>
        <taxon>Neisseriales</taxon>
        <taxon>Neisseriaceae</taxon>
        <taxon>Neisseria</taxon>
    </lineage>
</organism>
<evidence type="ECO:0000313" key="4">
    <source>
        <dbReference type="Proteomes" id="UP000193346"/>
    </source>
</evidence>
<dbReference type="EMBL" id="MTAC01000013">
    <property type="protein sequence ID" value="OSI34842.1"/>
    <property type="molecule type" value="Genomic_DNA"/>
</dbReference>
<accession>A0ABX3WL37</accession>
<dbReference type="InterPro" id="IPR009006">
    <property type="entry name" value="Ala_racemase/Decarboxylase_C"/>
</dbReference>
<keyword evidence="4" id="KW-1185">Reference proteome</keyword>
<evidence type="ECO:0000256" key="2">
    <source>
        <dbReference type="ARBA" id="ARBA00022898"/>
    </source>
</evidence>
<reference evidence="3 4" key="1">
    <citation type="submission" date="2017-01" db="EMBL/GenBank/DDBJ databases">
        <authorList>
            <person name="Wolfgang W.J."/>
            <person name="Cole J."/>
            <person name="Wroblewski D."/>
            <person name="Mcginnis J."/>
            <person name="Musser K.A."/>
        </authorList>
    </citation>
    <scope>NUCLEOTIDE SEQUENCE [LARGE SCALE GENOMIC DNA]</scope>
    <source>
        <strain evidence="3 4">93087</strain>
    </source>
</reference>
<gene>
    <name evidence="3" type="ORF">BV913_06255</name>
</gene>
<dbReference type="Gene3D" id="2.40.37.10">
    <property type="entry name" value="Lyase, Ornithine Decarboxylase, Chain A, domain 1"/>
    <property type="match status" value="1"/>
</dbReference>
<dbReference type="Proteomes" id="UP000193346">
    <property type="component" value="Unassembled WGS sequence"/>
</dbReference>
<evidence type="ECO:0000313" key="3">
    <source>
        <dbReference type="EMBL" id="OSI34842.1"/>
    </source>
</evidence>